<name>A0A2D0NA17_FLAN2</name>
<feature type="chain" id="PRO_5013175107" description="Heparinase II/III-like protein" evidence="2">
    <location>
        <begin position="24"/>
        <end position="933"/>
    </location>
</feature>
<protein>
    <recommendedName>
        <fullName evidence="7">Heparinase II/III-like protein</fullName>
    </recommendedName>
</protein>
<keyword evidence="2" id="KW-0732">Signal</keyword>
<organism evidence="5 6">
    <name type="scientific">Flavilitoribacter nigricans (strain ATCC 23147 / DSM 23189 / NBRC 102662 / NCIMB 1420 / SS-2)</name>
    <name type="common">Lewinella nigricans</name>
    <dbReference type="NCBI Taxonomy" id="1122177"/>
    <lineage>
        <taxon>Bacteria</taxon>
        <taxon>Pseudomonadati</taxon>
        <taxon>Bacteroidota</taxon>
        <taxon>Saprospiria</taxon>
        <taxon>Saprospirales</taxon>
        <taxon>Lewinellaceae</taxon>
        <taxon>Flavilitoribacter</taxon>
    </lineage>
</organism>
<evidence type="ECO:0000313" key="5">
    <source>
        <dbReference type="EMBL" id="PHN05364.1"/>
    </source>
</evidence>
<dbReference type="Proteomes" id="UP000223913">
    <property type="component" value="Unassembled WGS sequence"/>
</dbReference>
<dbReference type="GO" id="GO:0030313">
    <property type="term" value="C:cell envelope"/>
    <property type="evidence" value="ECO:0007669"/>
    <property type="project" value="UniProtKB-SubCell"/>
</dbReference>
<dbReference type="Gene3D" id="1.50.10.100">
    <property type="entry name" value="Chondroitin AC/alginate lyase"/>
    <property type="match status" value="1"/>
</dbReference>
<evidence type="ECO:0000256" key="2">
    <source>
        <dbReference type="SAM" id="SignalP"/>
    </source>
</evidence>
<evidence type="ECO:0008006" key="7">
    <source>
        <dbReference type="Google" id="ProtNLM"/>
    </source>
</evidence>
<evidence type="ECO:0000259" key="4">
    <source>
        <dbReference type="Pfam" id="PF26377"/>
    </source>
</evidence>
<evidence type="ECO:0000313" key="6">
    <source>
        <dbReference type="Proteomes" id="UP000223913"/>
    </source>
</evidence>
<dbReference type="AlphaFoldDB" id="A0A2D0NA17"/>
<dbReference type="InterPro" id="IPR058849">
    <property type="entry name" value="Ulvan_lyase_2nd"/>
</dbReference>
<evidence type="ECO:0000259" key="3">
    <source>
        <dbReference type="Pfam" id="PF07940"/>
    </source>
</evidence>
<comment type="subcellular location">
    <subcellularLocation>
        <location evidence="1">Cell envelope</location>
    </subcellularLocation>
</comment>
<dbReference type="EMBL" id="PDUD01000022">
    <property type="protein sequence ID" value="PHN05364.1"/>
    <property type="molecule type" value="Genomic_DNA"/>
</dbReference>
<dbReference type="GO" id="GO:0016829">
    <property type="term" value="F:lyase activity"/>
    <property type="evidence" value="ECO:0007669"/>
    <property type="project" value="InterPro"/>
</dbReference>
<dbReference type="InterPro" id="IPR012480">
    <property type="entry name" value="Hepar_II_III_C"/>
</dbReference>
<dbReference type="InterPro" id="IPR008929">
    <property type="entry name" value="Chondroitin_lyas"/>
</dbReference>
<feature type="domain" description="Endo-acting ulvan lyase 2nd" evidence="4">
    <location>
        <begin position="333"/>
        <end position="442"/>
    </location>
</feature>
<sequence length="933" mass="105555">MTLRPFLPALLFVLLSFSQLCLAQPQHPRIYIKDSAREAFLVSQKNTAWKKTYVEELKAQVDHYVALCEKDPEWMVSRLQMNWKTRHDKVFLKGGNFSHSEGKAPVPTVRFSGTRDWATNYLEPAIADVEPYFDDPRGMHLVHKESGKKEWIHPSKSGHIIEGINRKIMKLVQDAAFLYWLTGEERYARFAEPVFTQYIEGMYHREAPYDIDQTGQQRLSGLATFEVIHEKITIYLTVAYDFLYDYLRKHRSDQSHTIEVFQRWADQIIVNGVGENNWNFFQAHFLIYLAAALENNASYANGKGQEYYLDQIFEVTTDRQVALKESVLVFDQETGIWPESASYSLHVITSLLEVLTLYDQATETDAFADYPIAEKATLASFQYLFPSGHIIGFGDSKHEPISPDIFEMLIAHYDKYQEREKEQLISAMLQELIDRGEYTRKAGDLFHLFFYVDELDSDAETDIDPVAMGLMTPTFHAPSVSMFLQRLGAGRHAIMASTVGAYGNHAHANGIGLELFANNYVLGPDMGRGPSYWHPDHRDYYSQFAAHNTVAVNGQSTYRTMLSYHPYTLDNSFPVSGQPASQFDKVTFSKASFVEPATNAQQQRLTAIVQTESEQAYVLDIFRSAVAGSAAQRHDYFYHNLGQTLEIRDSEDHPLALQSTDKLSSAAGDHKAYDYFQDKQGTATDKDLSAVFRLSTSDQPDNLMKLWVKGSADQSVFSVQAPPSRAISKRTAPDSMLGAQLPTLVLRREQAAWEDPFAVIYNPYLADDANAVSAVDFSTALQPAGAQAIVVSLAEQGVEDHIVANASVNELAGGDDFYQKGLLSIVRRRLDDRQPVFFFVSGVYRFDYEQWQVISVGTAVTVSIEVKGEDLYLQNDQPVLIRIPKGETDEMPTILLYENGELSAERKGVISRLNPEQVEFRLAKAYEKVVVKR</sequence>
<reference evidence="5 6" key="1">
    <citation type="submission" date="2017-10" db="EMBL/GenBank/DDBJ databases">
        <title>The draft genome sequence of Lewinella nigricans NBRC 102662.</title>
        <authorList>
            <person name="Wang K."/>
        </authorList>
    </citation>
    <scope>NUCLEOTIDE SEQUENCE [LARGE SCALE GENOMIC DNA]</scope>
    <source>
        <strain evidence="5 6">NBRC 102662</strain>
    </source>
</reference>
<feature type="domain" description="Heparinase II/III-like C-terminal" evidence="3">
    <location>
        <begin position="487"/>
        <end position="560"/>
    </location>
</feature>
<dbReference type="Pfam" id="PF26377">
    <property type="entry name" value="Ulvan_lyase_2nd"/>
    <property type="match status" value="1"/>
</dbReference>
<comment type="caution">
    <text evidence="5">The sequence shown here is derived from an EMBL/GenBank/DDBJ whole genome shotgun (WGS) entry which is preliminary data.</text>
</comment>
<dbReference type="SUPFAM" id="SSF48230">
    <property type="entry name" value="Chondroitin AC/alginate lyase"/>
    <property type="match status" value="1"/>
</dbReference>
<feature type="signal peptide" evidence="2">
    <location>
        <begin position="1"/>
        <end position="23"/>
    </location>
</feature>
<gene>
    <name evidence="5" type="ORF">CRP01_17780</name>
</gene>
<evidence type="ECO:0000256" key="1">
    <source>
        <dbReference type="ARBA" id="ARBA00004196"/>
    </source>
</evidence>
<dbReference type="Pfam" id="PF07940">
    <property type="entry name" value="Hepar_II_III_C"/>
    <property type="match status" value="1"/>
</dbReference>
<keyword evidence="6" id="KW-1185">Reference proteome</keyword>
<dbReference type="Gene3D" id="2.70.98.70">
    <property type="match status" value="1"/>
</dbReference>
<proteinExistence type="predicted"/>
<accession>A0A2D0NA17</accession>
<dbReference type="OrthoDB" id="8732671at2"/>